<dbReference type="Proteomes" id="UP000075636">
    <property type="component" value="Unassembled WGS sequence"/>
</dbReference>
<evidence type="ECO:0000256" key="1">
    <source>
        <dbReference type="SAM" id="SignalP"/>
    </source>
</evidence>
<feature type="signal peptide" evidence="1">
    <location>
        <begin position="1"/>
        <end position="21"/>
    </location>
</feature>
<accession>A0A149TNC5</accession>
<dbReference type="PATRIC" id="fig|318683.6.peg.549"/>
<evidence type="ECO:0000313" key="2">
    <source>
        <dbReference type="EMBL" id="KXV51009.1"/>
    </source>
</evidence>
<dbReference type="AlphaFoldDB" id="A0A149TNC5"/>
<evidence type="ECO:0000313" key="3">
    <source>
        <dbReference type="Proteomes" id="UP000075636"/>
    </source>
</evidence>
<organism evidence="2 3">
    <name type="scientific">Gluconobacter albidus</name>
    <dbReference type="NCBI Taxonomy" id="318683"/>
    <lineage>
        <taxon>Bacteria</taxon>
        <taxon>Pseudomonadati</taxon>
        <taxon>Pseudomonadota</taxon>
        <taxon>Alphaproteobacteria</taxon>
        <taxon>Acetobacterales</taxon>
        <taxon>Acetobacteraceae</taxon>
        <taxon>Gluconobacter</taxon>
    </lineage>
</organism>
<gene>
    <name evidence="2" type="ORF">AD945_00875</name>
</gene>
<dbReference type="EMBL" id="LHZR01000060">
    <property type="protein sequence ID" value="KXV51009.1"/>
    <property type="molecule type" value="Genomic_DNA"/>
</dbReference>
<proteinExistence type="predicted"/>
<dbReference type="RefSeq" id="WP_062105739.1">
    <property type="nucleotide sequence ID" value="NZ_LHZR01000060.1"/>
</dbReference>
<sequence length="133" mass="14275">MIERLLCAASALTALFGTAYAADIKPVTPIAHHVCMVLDAPDDVMMDTQHPISLMAAPNPSASVISDASVVMAVDTTQPPQNGYALSMTYTLKPGWVSTKWLKPYSAVHPGVTCSPYVMSNGKLGFNFQHHSR</sequence>
<dbReference type="OrthoDB" id="7263363at2"/>
<reference evidence="2 3" key="1">
    <citation type="submission" date="2015-06" db="EMBL/GenBank/DDBJ databases">
        <title>Improved classification and identification of acetic acid bacteria using matrix-assisted laser desorption/ionization time-of-flight mass spectrometry; Gluconobacter nephelii and Gluconobacter uchimurae are later heterotypic synonyms of Gluconobacter japonicus and Gluconobacter oxydans, respectively.</title>
        <authorList>
            <person name="Li L."/>
            <person name="Cleenwerck I."/>
            <person name="De Vuyst L."/>
            <person name="Vandamme P."/>
        </authorList>
    </citation>
    <scope>NUCLEOTIDE SEQUENCE [LARGE SCALE GENOMIC DNA]</scope>
    <source>
        <strain evidence="2 3">LMG 1768</strain>
    </source>
</reference>
<protein>
    <submittedName>
        <fullName evidence="2">Uncharacterized protein</fullName>
    </submittedName>
</protein>
<name>A0A149TNC5_9PROT</name>
<feature type="chain" id="PRO_5007555717" evidence="1">
    <location>
        <begin position="22"/>
        <end position="133"/>
    </location>
</feature>
<comment type="caution">
    <text evidence="2">The sequence shown here is derived from an EMBL/GenBank/DDBJ whole genome shotgun (WGS) entry which is preliminary data.</text>
</comment>
<keyword evidence="1" id="KW-0732">Signal</keyword>